<dbReference type="OrthoDB" id="2079738at2"/>
<keyword evidence="1" id="KW-0677">Repeat</keyword>
<protein>
    <submittedName>
        <fullName evidence="4">Uncharacterized protein</fullName>
    </submittedName>
</protein>
<evidence type="ECO:0000313" key="5">
    <source>
        <dbReference type="Proteomes" id="UP000267250"/>
    </source>
</evidence>
<sequence length="320" mass="38125">MISLMEKRFNEVIEEGLNFFKLGKYDDCIEILSEAIAYARLLKKENYLLKLMIKRADSYYHKGDYKRALKHCNRLAKYIDQMDENDLIDFYEIRAISLAQIGKYEDAIVEYQHLIKIPNNKAQFKAFAGLGLVYYHQARYLHQEDKYNTALFYYEKALKQKEIDKRDISMILHNIGMVYYEKGYYQKALLRFFEVLRFHIKETLPYTYNEIAKVYIRLGNLDKASEYIDKASIILANVGSKNQAEFARNFFVKALYYKVLKEYDTAIFFFKLALNELKDREIIAEIADIYHELANIYKDVDPERSIDYLAEARSYFKMLK</sequence>
<name>A0A3Q9HPH2_9FIRM</name>
<dbReference type="EMBL" id="CP016379">
    <property type="protein sequence ID" value="AZR72735.1"/>
    <property type="molecule type" value="Genomic_DNA"/>
</dbReference>
<dbReference type="InterPro" id="IPR019734">
    <property type="entry name" value="TPR_rpt"/>
</dbReference>
<dbReference type="RefSeq" id="WP_127016066.1">
    <property type="nucleotide sequence ID" value="NZ_CP016379.1"/>
</dbReference>
<dbReference type="Pfam" id="PF13432">
    <property type="entry name" value="TPR_16"/>
    <property type="match status" value="1"/>
</dbReference>
<dbReference type="PROSITE" id="PS50005">
    <property type="entry name" value="TPR"/>
    <property type="match status" value="1"/>
</dbReference>
<dbReference type="SUPFAM" id="SSF81901">
    <property type="entry name" value="HCP-like"/>
    <property type="match status" value="1"/>
</dbReference>
<evidence type="ECO:0000256" key="3">
    <source>
        <dbReference type="PROSITE-ProRule" id="PRU00339"/>
    </source>
</evidence>
<dbReference type="Proteomes" id="UP000267250">
    <property type="component" value="Chromosome"/>
</dbReference>
<dbReference type="PANTHER" id="PTHR45641:SF1">
    <property type="entry name" value="AAA+ ATPASE DOMAIN-CONTAINING PROTEIN"/>
    <property type="match status" value="1"/>
</dbReference>
<accession>A0A3Q9HPH2</accession>
<organism evidence="4 5">
    <name type="scientific">Anoxybacter fermentans</name>
    <dbReference type="NCBI Taxonomy" id="1323375"/>
    <lineage>
        <taxon>Bacteria</taxon>
        <taxon>Bacillati</taxon>
        <taxon>Bacillota</taxon>
        <taxon>Clostridia</taxon>
        <taxon>Halanaerobiales</taxon>
        <taxon>Anoxybacter</taxon>
    </lineage>
</organism>
<reference evidence="4 5" key="1">
    <citation type="submission" date="2016-07" db="EMBL/GenBank/DDBJ databases">
        <title>Genome and transcriptome analysis of iron-reducing fermentative bacteria Anoxybacter fermentans.</title>
        <authorList>
            <person name="Zeng X."/>
            <person name="Shao Z."/>
        </authorList>
    </citation>
    <scope>NUCLEOTIDE SEQUENCE [LARGE SCALE GENOMIC DNA]</scope>
    <source>
        <strain evidence="4 5">DY22613</strain>
    </source>
</reference>
<dbReference type="Pfam" id="PF13181">
    <property type="entry name" value="TPR_8"/>
    <property type="match status" value="2"/>
</dbReference>
<keyword evidence="2 3" id="KW-0802">TPR repeat</keyword>
<evidence type="ECO:0000256" key="1">
    <source>
        <dbReference type="ARBA" id="ARBA00022737"/>
    </source>
</evidence>
<dbReference type="AlphaFoldDB" id="A0A3Q9HPH2"/>
<dbReference type="KEGG" id="aft:BBF96_04610"/>
<gene>
    <name evidence="4" type="ORF">BBF96_04610</name>
</gene>
<dbReference type="InterPro" id="IPR011990">
    <property type="entry name" value="TPR-like_helical_dom_sf"/>
</dbReference>
<evidence type="ECO:0000256" key="2">
    <source>
        <dbReference type="ARBA" id="ARBA00022803"/>
    </source>
</evidence>
<dbReference type="PANTHER" id="PTHR45641">
    <property type="entry name" value="TETRATRICOPEPTIDE REPEAT PROTEIN (AFU_ORTHOLOGUE AFUA_6G03870)"/>
    <property type="match status" value="1"/>
</dbReference>
<dbReference type="SMART" id="SM00028">
    <property type="entry name" value="TPR"/>
    <property type="match status" value="7"/>
</dbReference>
<evidence type="ECO:0000313" key="4">
    <source>
        <dbReference type="EMBL" id="AZR72735.1"/>
    </source>
</evidence>
<proteinExistence type="predicted"/>
<keyword evidence="5" id="KW-1185">Reference proteome</keyword>
<feature type="repeat" description="TPR" evidence="3">
    <location>
        <begin position="169"/>
        <end position="202"/>
    </location>
</feature>
<dbReference type="Gene3D" id="1.25.40.10">
    <property type="entry name" value="Tetratricopeptide repeat domain"/>
    <property type="match status" value="2"/>
</dbReference>